<organism evidence="2 3">
    <name type="scientific">Aneurinibacillus aneurinilyticus</name>
    <name type="common">Bacillus aneurinolyticus</name>
    <dbReference type="NCBI Taxonomy" id="1391"/>
    <lineage>
        <taxon>Bacteria</taxon>
        <taxon>Bacillati</taxon>
        <taxon>Bacillota</taxon>
        <taxon>Bacilli</taxon>
        <taxon>Bacillales</taxon>
        <taxon>Paenibacillaceae</taxon>
        <taxon>Aneurinibacillus group</taxon>
        <taxon>Aneurinibacillus</taxon>
    </lineage>
</organism>
<protein>
    <submittedName>
        <fullName evidence="2">Uncharacterized protein</fullName>
    </submittedName>
</protein>
<feature type="transmembrane region" description="Helical" evidence="1">
    <location>
        <begin position="7"/>
        <end position="29"/>
    </location>
</feature>
<sequence length="79" mass="8968">MKYSFPAFVGLTAGALSATISGVLIAQALHLSDDIIASILLLSTFLCHNWYKKERRDVIWKKTRNFLNLKSGSLRWNKK</sequence>
<accession>A0A848CYI6</accession>
<keyword evidence="1" id="KW-0812">Transmembrane</keyword>
<reference evidence="2 3" key="1">
    <citation type="submission" date="2020-04" db="EMBL/GenBank/DDBJ databases">
        <authorList>
            <person name="Hitch T.C.A."/>
            <person name="Wylensek D."/>
            <person name="Clavel T."/>
        </authorList>
    </citation>
    <scope>NUCLEOTIDE SEQUENCE [LARGE SCALE GENOMIC DNA]</scope>
    <source>
        <strain evidence="2 3">WB01_D5_05</strain>
    </source>
</reference>
<keyword evidence="1" id="KW-1133">Transmembrane helix</keyword>
<gene>
    <name evidence="2" type="ORF">HF838_11550</name>
</gene>
<dbReference type="EMBL" id="JABAGO010000019">
    <property type="protein sequence ID" value="NME98897.1"/>
    <property type="molecule type" value="Genomic_DNA"/>
</dbReference>
<evidence type="ECO:0000313" key="2">
    <source>
        <dbReference type="EMBL" id="NME98897.1"/>
    </source>
</evidence>
<evidence type="ECO:0000313" key="3">
    <source>
        <dbReference type="Proteomes" id="UP000561326"/>
    </source>
</evidence>
<dbReference type="AlphaFoldDB" id="A0A848CYI6"/>
<keyword evidence="1" id="KW-0472">Membrane</keyword>
<feature type="transmembrane region" description="Helical" evidence="1">
    <location>
        <begin position="35"/>
        <end position="51"/>
    </location>
</feature>
<proteinExistence type="predicted"/>
<name>A0A848CYI6_ANEAE</name>
<comment type="caution">
    <text evidence="2">The sequence shown here is derived from an EMBL/GenBank/DDBJ whole genome shotgun (WGS) entry which is preliminary data.</text>
</comment>
<dbReference type="Proteomes" id="UP000561326">
    <property type="component" value="Unassembled WGS sequence"/>
</dbReference>
<evidence type="ECO:0000256" key="1">
    <source>
        <dbReference type="SAM" id="Phobius"/>
    </source>
</evidence>